<protein>
    <submittedName>
        <fullName evidence="2">Uncharacterized protein</fullName>
    </submittedName>
</protein>
<reference evidence="2 3" key="1">
    <citation type="journal article" date="2019" name="Sci. Rep.">
        <title>Orb-weaving spider Araneus ventricosus genome elucidates the spidroin gene catalogue.</title>
        <authorList>
            <person name="Kono N."/>
            <person name="Nakamura H."/>
            <person name="Ohtoshi R."/>
            <person name="Moran D.A.P."/>
            <person name="Shinohara A."/>
            <person name="Yoshida Y."/>
            <person name="Fujiwara M."/>
            <person name="Mori M."/>
            <person name="Tomita M."/>
            <person name="Arakawa K."/>
        </authorList>
    </citation>
    <scope>NUCLEOTIDE SEQUENCE [LARGE SCALE GENOMIC DNA]</scope>
</reference>
<proteinExistence type="predicted"/>
<sequence>MKRVNYYRRCSAVRTENSIQCRRVRNATHRLTTYERSVAGHSLRSPFAGAKTVEVSYARASSDLSLSSVTSSRHNMRVAAPSIGDGHKSHIDKTNNSGRSTFNSRELRKEQL</sequence>
<accession>A0A4Y2GYT2</accession>
<dbReference type="Proteomes" id="UP000499080">
    <property type="component" value="Unassembled WGS sequence"/>
</dbReference>
<keyword evidence="3" id="KW-1185">Reference proteome</keyword>
<evidence type="ECO:0000313" key="2">
    <source>
        <dbReference type="EMBL" id="GBM58950.1"/>
    </source>
</evidence>
<evidence type="ECO:0000313" key="3">
    <source>
        <dbReference type="Proteomes" id="UP000499080"/>
    </source>
</evidence>
<organism evidence="2 3">
    <name type="scientific">Araneus ventricosus</name>
    <name type="common">Orbweaver spider</name>
    <name type="synonym">Epeira ventricosa</name>
    <dbReference type="NCBI Taxonomy" id="182803"/>
    <lineage>
        <taxon>Eukaryota</taxon>
        <taxon>Metazoa</taxon>
        <taxon>Ecdysozoa</taxon>
        <taxon>Arthropoda</taxon>
        <taxon>Chelicerata</taxon>
        <taxon>Arachnida</taxon>
        <taxon>Araneae</taxon>
        <taxon>Araneomorphae</taxon>
        <taxon>Entelegynae</taxon>
        <taxon>Araneoidea</taxon>
        <taxon>Araneidae</taxon>
        <taxon>Araneus</taxon>
    </lineage>
</organism>
<name>A0A4Y2GYT2_ARAVE</name>
<evidence type="ECO:0000256" key="1">
    <source>
        <dbReference type="SAM" id="MobiDB-lite"/>
    </source>
</evidence>
<feature type="region of interest" description="Disordered" evidence="1">
    <location>
        <begin position="78"/>
        <end position="112"/>
    </location>
</feature>
<comment type="caution">
    <text evidence="2">The sequence shown here is derived from an EMBL/GenBank/DDBJ whole genome shotgun (WGS) entry which is preliminary data.</text>
</comment>
<dbReference type="EMBL" id="BGPR01001658">
    <property type="protein sequence ID" value="GBM58950.1"/>
    <property type="molecule type" value="Genomic_DNA"/>
</dbReference>
<feature type="compositionally biased region" description="Polar residues" evidence="1">
    <location>
        <begin position="94"/>
        <end position="104"/>
    </location>
</feature>
<dbReference type="AlphaFoldDB" id="A0A4Y2GYT2"/>
<gene>
    <name evidence="2" type="ORF">AVEN_35948_1</name>
</gene>